<comment type="caution">
    <text evidence="1">The sequence shown here is derived from an EMBL/GenBank/DDBJ whole genome shotgun (WGS) entry which is preliminary data.</text>
</comment>
<evidence type="ECO:0000313" key="2">
    <source>
        <dbReference type="Proteomes" id="UP000050360"/>
    </source>
</evidence>
<dbReference type="Pfam" id="PF10049">
    <property type="entry name" value="DUF2283"/>
    <property type="match status" value="1"/>
</dbReference>
<protein>
    <recommendedName>
        <fullName evidence="3">DUF2283 domain-containing protein</fullName>
    </recommendedName>
</protein>
<dbReference type="AlphaFoldDB" id="A0A0P7ZDA0"/>
<sequence>MKISYNRKNDILIYEVSEEPIDYAQEVGPIIVHFSKKGKPVLMEILDASEFLAETSKITMRASDETPVEAL</sequence>
<accession>A0A0P7ZDA0</accession>
<proteinExistence type="predicted"/>
<reference evidence="1 2" key="1">
    <citation type="submission" date="2015-09" db="EMBL/GenBank/DDBJ databases">
        <title>A metagenomics-based metabolic model of nitrate-dependent anaerobic oxidation of methane by Methanoperedens-like archaea.</title>
        <authorList>
            <person name="Arshad A."/>
            <person name="Speth D.R."/>
            <person name="De Graaf R.M."/>
            <person name="Op Den Camp H.J."/>
            <person name="Jetten M.S."/>
            <person name="Welte C.U."/>
        </authorList>
    </citation>
    <scope>NUCLEOTIDE SEQUENCE [LARGE SCALE GENOMIC DNA]</scope>
</reference>
<dbReference type="PANTHER" id="PTHR37029:SF1">
    <property type="entry name" value="SSR1768 PROTEIN"/>
    <property type="match status" value="1"/>
</dbReference>
<gene>
    <name evidence="1" type="ORF">MPEBLZ_03991</name>
</gene>
<name>A0A0P7ZDA0_9EURY</name>
<organism evidence="1 2">
    <name type="scientific">Candidatus Methanoperedens nitratireducens</name>
    <dbReference type="NCBI Taxonomy" id="1392998"/>
    <lineage>
        <taxon>Archaea</taxon>
        <taxon>Methanobacteriati</taxon>
        <taxon>Methanobacteriota</taxon>
        <taxon>Stenosarchaea group</taxon>
        <taxon>Methanomicrobia</taxon>
        <taxon>Methanosarcinales</taxon>
        <taxon>ANME-2 cluster</taxon>
        <taxon>Candidatus Methanoperedentaceae</taxon>
        <taxon>Candidatus Methanoperedens</taxon>
    </lineage>
</organism>
<dbReference type="EMBL" id="LKCM01000356">
    <property type="protein sequence ID" value="KPQ41460.1"/>
    <property type="molecule type" value="Genomic_DNA"/>
</dbReference>
<evidence type="ECO:0000313" key="1">
    <source>
        <dbReference type="EMBL" id="KPQ41460.1"/>
    </source>
</evidence>
<evidence type="ECO:0008006" key="3">
    <source>
        <dbReference type="Google" id="ProtNLM"/>
    </source>
</evidence>
<dbReference type="Proteomes" id="UP000050360">
    <property type="component" value="Unassembled WGS sequence"/>
</dbReference>
<dbReference type="InterPro" id="IPR019270">
    <property type="entry name" value="DUF2283"/>
</dbReference>
<dbReference type="PANTHER" id="PTHR37029">
    <property type="entry name" value="SSR1768 PROTEIN"/>
    <property type="match status" value="1"/>
</dbReference>